<dbReference type="InterPro" id="IPR036388">
    <property type="entry name" value="WH-like_DNA-bd_sf"/>
</dbReference>
<comment type="caution">
    <text evidence="10">The sequence shown here is derived from an EMBL/GenBank/DDBJ whole genome shotgun (WGS) entry which is preliminary data.</text>
</comment>
<dbReference type="CDD" id="cd17574">
    <property type="entry name" value="REC_OmpR"/>
    <property type="match status" value="1"/>
</dbReference>
<dbReference type="Gene3D" id="1.10.10.10">
    <property type="entry name" value="Winged helix-like DNA-binding domain superfamily/Winged helix DNA-binding domain"/>
    <property type="match status" value="1"/>
</dbReference>
<dbReference type="Proteomes" id="UP000004968">
    <property type="component" value="Unassembled WGS sequence"/>
</dbReference>
<evidence type="ECO:0000256" key="5">
    <source>
        <dbReference type="ARBA" id="ARBA00024867"/>
    </source>
</evidence>
<dbReference type="Gene3D" id="3.40.50.2300">
    <property type="match status" value="1"/>
</dbReference>
<dbReference type="InterPro" id="IPR001867">
    <property type="entry name" value="OmpR/PhoB-type_DNA-bd"/>
</dbReference>
<dbReference type="Gene3D" id="6.10.250.690">
    <property type="match status" value="1"/>
</dbReference>
<evidence type="ECO:0000313" key="10">
    <source>
        <dbReference type="EMBL" id="EFC97419.1"/>
    </source>
</evidence>
<keyword evidence="2" id="KW-0805">Transcription regulation</keyword>
<dbReference type="Pfam" id="PF00072">
    <property type="entry name" value="Response_reg"/>
    <property type="match status" value="1"/>
</dbReference>
<dbReference type="GO" id="GO:0005829">
    <property type="term" value="C:cytosol"/>
    <property type="evidence" value="ECO:0007669"/>
    <property type="project" value="TreeGrafter"/>
</dbReference>
<reference evidence="10 11" key="1">
    <citation type="submission" date="2010-01" db="EMBL/GenBank/DDBJ databases">
        <authorList>
            <person name="Weinstock G."/>
            <person name="Sodergren E."/>
            <person name="Clifton S."/>
            <person name="Fulton L."/>
            <person name="Fulton B."/>
            <person name="Courtney L."/>
            <person name="Fronick C."/>
            <person name="Harrison M."/>
            <person name="Strong C."/>
            <person name="Farmer C."/>
            <person name="Delahaunty K."/>
            <person name="Markovic C."/>
            <person name="Hall O."/>
            <person name="Minx P."/>
            <person name="Tomlinson C."/>
            <person name="Mitreva M."/>
            <person name="Nelson J."/>
            <person name="Hou S."/>
            <person name="Wollam A."/>
            <person name="Pepin K.H."/>
            <person name="Johnson M."/>
            <person name="Bhonagiri V."/>
            <person name="Nash W.E."/>
            <person name="Warren W."/>
            <person name="Chinwalla A."/>
            <person name="Mardis E.R."/>
            <person name="Wilson R.K."/>
        </authorList>
    </citation>
    <scope>NUCLEOTIDE SEQUENCE [LARGE SCALE GENOMIC DNA]</scope>
    <source>
        <strain evidence="10 11">DSM 13479</strain>
    </source>
</reference>
<proteinExistence type="predicted"/>
<evidence type="ECO:0000256" key="6">
    <source>
        <dbReference type="PROSITE-ProRule" id="PRU00169"/>
    </source>
</evidence>
<dbReference type="PANTHER" id="PTHR48111">
    <property type="entry name" value="REGULATOR OF RPOS"/>
    <property type="match status" value="1"/>
</dbReference>
<dbReference type="HOGENOM" id="CLU_000445_30_4_9"/>
<evidence type="ECO:0000259" key="9">
    <source>
        <dbReference type="PROSITE" id="PS51755"/>
    </source>
</evidence>
<evidence type="ECO:0000256" key="7">
    <source>
        <dbReference type="PROSITE-ProRule" id="PRU01091"/>
    </source>
</evidence>
<dbReference type="SMART" id="SM00448">
    <property type="entry name" value="REC"/>
    <property type="match status" value="1"/>
</dbReference>
<evidence type="ECO:0000259" key="8">
    <source>
        <dbReference type="PROSITE" id="PS50110"/>
    </source>
</evidence>
<sequence>MPFAAPLKVSAGVSAETFSGAANGNKNSPLELKYTLTSGFSVNIIKAVTKCEWLLPFAFVVLRNMNRFVHLEDRRGYMDYTYRLLAVDDETDILRTNRKYLEARGYQVDSAVCASEALELLRKQKYDCILLDVLLPDMNGFELCEAVRAITSAPILFFSCMDDEEDKIRGLMAGGEDYITKPYSLKELAARVYAQVRRSTIKRVAVDRENQLLRIDDRIIPLAQKEFELFLFLLGNPGRILSASELYQEVWRTGKPDNANTVAVHMTRLRHKLEEAEPVIGRIETVRGEGYRFLPKVEAGTIL</sequence>
<evidence type="ECO:0000256" key="3">
    <source>
        <dbReference type="ARBA" id="ARBA00023125"/>
    </source>
</evidence>
<dbReference type="PANTHER" id="PTHR48111:SF52">
    <property type="entry name" value="TRANSCRIPTIONAL REGULATORY PROTEIN YVRH"/>
    <property type="match status" value="1"/>
</dbReference>
<dbReference type="GO" id="GO:0000976">
    <property type="term" value="F:transcription cis-regulatory region binding"/>
    <property type="evidence" value="ECO:0007669"/>
    <property type="project" value="TreeGrafter"/>
</dbReference>
<comment type="function">
    <text evidence="5">May play the central regulatory role in sporulation. It may be an element of the effector pathway responsible for the activation of sporulation genes in response to nutritional stress. Spo0A may act in concert with spo0H (a sigma factor) to control the expression of some genes that are critical to the sporulation process.</text>
</comment>
<dbReference type="GO" id="GO:0032993">
    <property type="term" value="C:protein-DNA complex"/>
    <property type="evidence" value="ECO:0007669"/>
    <property type="project" value="TreeGrafter"/>
</dbReference>
<dbReference type="GO" id="GO:0006355">
    <property type="term" value="P:regulation of DNA-templated transcription"/>
    <property type="evidence" value="ECO:0007669"/>
    <property type="project" value="InterPro"/>
</dbReference>
<keyword evidence="3 7" id="KW-0238">DNA-binding</keyword>
<evidence type="ECO:0000256" key="4">
    <source>
        <dbReference type="ARBA" id="ARBA00023163"/>
    </source>
</evidence>
<feature type="DNA-binding region" description="OmpR/PhoB-type" evidence="7">
    <location>
        <begin position="196"/>
        <end position="295"/>
    </location>
</feature>
<gene>
    <name evidence="10" type="ORF">CLOSTHATH_04375</name>
</gene>
<keyword evidence="6" id="KW-0597">Phosphoprotein</keyword>
<dbReference type="GO" id="GO:0000156">
    <property type="term" value="F:phosphorelay response regulator activity"/>
    <property type="evidence" value="ECO:0007669"/>
    <property type="project" value="TreeGrafter"/>
</dbReference>
<dbReference type="CDD" id="cd00383">
    <property type="entry name" value="trans_reg_C"/>
    <property type="match status" value="1"/>
</dbReference>
<name>D3AL81_9FIRM</name>
<organism evidence="10 11">
    <name type="scientific">Hungatella hathewayi DSM 13479</name>
    <dbReference type="NCBI Taxonomy" id="566550"/>
    <lineage>
        <taxon>Bacteria</taxon>
        <taxon>Bacillati</taxon>
        <taxon>Bacillota</taxon>
        <taxon>Clostridia</taxon>
        <taxon>Lachnospirales</taxon>
        <taxon>Lachnospiraceae</taxon>
        <taxon>Hungatella</taxon>
    </lineage>
</organism>
<dbReference type="AlphaFoldDB" id="D3AL81"/>
<dbReference type="SMART" id="SM00862">
    <property type="entry name" value="Trans_reg_C"/>
    <property type="match status" value="1"/>
</dbReference>
<dbReference type="PROSITE" id="PS51755">
    <property type="entry name" value="OMPR_PHOB"/>
    <property type="match status" value="1"/>
</dbReference>
<feature type="modified residue" description="4-aspartylphosphate" evidence="6">
    <location>
        <position position="132"/>
    </location>
</feature>
<dbReference type="InterPro" id="IPR011006">
    <property type="entry name" value="CheY-like_superfamily"/>
</dbReference>
<dbReference type="SUPFAM" id="SSF52172">
    <property type="entry name" value="CheY-like"/>
    <property type="match status" value="1"/>
</dbReference>
<evidence type="ECO:0000256" key="2">
    <source>
        <dbReference type="ARBA" id="ARBA00023015"/>
    </source>
</evidence>
<dbReference type="InterPro" id="IPR039420">
    <property type="entry name" value="WalR-like"/>
</dbReference>
<feature type="domain" description="OmpR/PhoB-type" evidence="9">
    <location>
        <begin position="196"/>
        <end position="295"/>
    </location>
</feature>
<evidence type="ECO:0000313" key="11">
    <source>
        <dbReference type="Proteomes" id="UP000004968"/>
    </source>
</evidence>
<dbReference type="Pfam" id="PF00486">
    <property type="entry name" value="Trans_reg_C"/>
    <property type="match status" value="1"/>
</dbReference>
<accession>D3AL81</accession>
<dbReference type="EMBL" id="ACIO01000396">
    <property type="protein sequence ID" value="EFC97419.1"/>
    <property type="molecule type" value="Genomic_DNA"/>
</dbReference>
<evidence type="ECO:0000256" key="1">
    <source>
        <dbReference type="ARBA" id="ARBA00018672"/>
    </source>
</evidence>
<dbReference type="PROSITE" id="PS50110">
    <property type="entry name" value="RESPONSE_REGULATORY"/>
    <property type="match status" value="1"/>
</dbReference>
<dbReference type="InterPro" id="IPR016032">
    <property type="entry name" value="Sig_transdc_resp-reg_C-effctor"/>
</dbReference>
<dbReference type="InterPro" id="IPR001789">
    <property type="entry name" value="Sig_transdc_resp-reg_receiver"/>
</dbReference>
<protein>
    <recommendedName>
        <fullName evidence="1">Stage 0 sporulation protein A homolog</fullName>
    </recommendedName>
</protein>
<feature type="domain" description="Response regulatory" evidence="8">
    <location>
        <begin position="83"/>
        <end position="196"/>
    </location>
</feature>
<keyword evidence="4" id="KW-0804">Transcription</keyword>
<dbReference type="SUPFAM" id="SSF46894">
    <property type="entry name" value="C-terminal effector domain of the bipartite response regulators"/>
    <property type="match status" value="1"/>
</dbReference>